<dbReference type="EMBL" id="KZ679259">
    <property type="protein sequence ID" value="PTB43577.1"/>
    <property type="molecule type" value="Genomic_DNA"/>
</dbReference>
<gene>
    <name evidence="2" type="ORF">M441DRAFT_45514</name>
</gene>
<evidence type="ECO:0000313" key="3">
    <source>
        <dbReference type="Proteomes" id="UP000240493"/>
    </source>
</evidence>
<organism evidence="2 3">
    <name type="scientific">Trichoderma asperellum (strain ATCC 204424 / CBS 433.97 / NBRC 101777)</name>
    <dbReference type="NCBI Taxonomy" id="1042311"/>
    <lineage>
        <taxon>Eukaryota</taxon>
        <taxon>Fungi</taxon>
        <taxon>Dikarya</taxon>
        <taxon>Ascomycota</taxon>
        <taxon>Pezizomycotina</taxon>
        <taxon>Sordariomycetes</taxon>
        <taxon>Hypocreomycetidae</taxon>
        <taxon>Hypocreales</taxon>
        <taxon>Hypocreaceae</taxon>
        <taxon>Trichoderma</taxon>
    </lineage>
</organism>
<feature type="compositionally biased region" description="Low complexity" evidence="1">
    <location>
        <begin position="110"/>
        <end position="123"/>
    </location>
</feature>
<evidence type="ECO:0008006" key="4">
    <source>
        <dbReference type="Google" id="ProtNLM"/>
    </source>
</evidence>
<dbReference type="AlphaFoldDB" id="A0A2T3ZFJ1"/>
<feature type="region of interest" description="Disordered" evidence="1">
    <location>
        <begin position="38"/>
        <end position="63"/>
    </location>
</feature>
<dbReference type="Proteomes" id="UP000240493">
    <property type="component" value="Unassembled WGS sequence"/>
</dbReference>
<protein>
    <recommendedName>
        <fullName evidence="4">BTB domain-containing protein</fullName>
    </recommendedName>
</protein>
<sequence length="588" mass="66155">MPQTPPLAPQDRSRSTPVDDSFLLSLLQTLSLTSLCENTSHQGTARSLPVPPERPSASNLDPLSLSLPLPSPVFRSEFTPHWSNDNPHWSNDNPQISPRPQAQVPPPTEPLSRAEASSSSPSPQKIPPLKPMQSRPFNHPNPLGSNSPQGPAATMEQNPQPPFVPSSAPASRVQETLRSGNPIHAGMQRRPDDLRQPRQLPLPQRQPDHHAPQGGQQYNWNFPGREIIPPARNNRPLDGQWMTGEFLWIRVGGKPFRLPTQLLSEYPFWSALTVFEPPPQGWSIPDANPEIFTILLECVYTISGLHGTESGLNLVKLCYAINLAKRWGMIEDRKKLRDTAYRYIVRRIMHYDPNVPDDCCALDHSHYTYRSEELYRTWELSQKHNSIQRMLTQHDLIALYCCIVPQDIWPTLTARFKQEFTMLLDISATARRNSAGVTANADYRSWWHHYYRLAGFRDASWLSPDAQNRLFGPLGRDGNNASRERAEFEAARARGSALVNALEAQQAQQRPVTPATLGIPSVVEEIDASLENNPPSAHRRETRRVHFAQLPEIIRFSRQHSEIQMSAPDTALDPAEEETIHAEAAPAG</sequence>
<feature type="region of interest" description="Disordered" evidence="1">
    <location>
        <begin position="84"/>
        <end position="217"/>
    </location>
</feature>
<reference evidence="2 3" key="1">
    <citation type="submission" date="2016-07" db="EMBL/GenBank/DDBJ databases">
        <title>Multiple horizontal gene transfer events from other fungi enriched the ability of initially mycotrophic Trichoderma (Ascomycota) to feed on dead plant biomass.</title>
        <authorList>
            <consortium name="DOE Joint Genome Institute"/>
            <person name="Aerts A."/>
            <person name="Atanasova L."/>
            <person name="Chenthamara K."/>
            <person name="Zhang J."/>
            <person name="Grujic M."/>
            <person name="Henrissat B."/>
            <person name="Kuo A."/>
            <person name="Salamov A."/>
            <person name="Lipzen A."/>
            <person name="Labutti K."/>
            <person name="Barry K."/>
            <person name="Miao Y."/>
            <person name="Rahimi M.J."/>
            <person name="Shen Q."/>
            <person name="Grigoriev I.V."/>
            <person name="Kubicek C.P."/>
            <person name="Druzhinina I.S."/>
        </authorList>
    </citation>
    <scope>NUCLEOTIDE SEQUENCE [LARGE SCALE GENOMIC DNA]</scope>
    <source>
        <strain evidence="2 3">CBS 433.97</strain>
    </source>
</reference>
<feature type="compositionally biased region" description="Polar residues" evidence="1">
    <location>
        <begin position="84"/>
        <end position="100"/>
    </location>
</feature>
<accession>A0A2T3ZFJ1</accession>
<keyword evidence="3" id="KW-1185">Reference proteome</keyword>
<dbReference type="OrthoDB" id="5082783at2759"/>
<evidence type="ECO:0000313" key="2">
    <source>
        <dbReference type="EMBL" id="PTB43577.1"/>
    </source>
</evidence>
<name>A0A2T3ZFJ1_TRIA4</name>
<evidence type="ECO:0000256" key="1">
    <source>
        <dbReference type="SAM" id="MobiDB-lite"/>
    </source>
</evidence>
<feature type="region of interest" description="Disordered" evidence="1">
    <location>
        <begin position="564"/>
        <end position="588"/>
    </location>
</feature>
<proteinExistence type="predicted"/>